<dbReference type="SUPFAM" id="SSF103481">
    <property type="entry name" value="Multidrug resistance efflux transporter EmrE"/>
    <property type="match status" value="2"/>
</dbReference>
<feature type="transmembrane region" description="Helical" evidence="3">
    <location>
        <begin position="187"/>
        <end position="209"/>
    </location>
</feature>
<dbReference type="AlphaFoldDB" id="A0A9D2PWX1"/>
<dbReference type="Pfam" id="PF00892">
    <property type="entry name" value="EamA"/>
    <property type="match status" value="1"/>
</dbReference>
<feature type="transmembrane region" description="Helical" evidence="3">
    <location>
        <begin position="73"/>
        <end position="90"/>
    </location>
</feature>
<protein>
    <submittedName>
        <fullName evidence="5">DMT family transporter</fullName>
    </submittedName>
</protein>
<feature type="region of interest" description="Disordered" evidence="2">
    <location>
        <begin position="302"/>
        <end position="351"/>
    </location>
</feature>
<dbReference type="InterPro" id="IPR037185">
    <property type="entry name" value="EmrE-like"/>
</dbReference>
<comment type="similarity">
    <text evidence="1">Belongs to the EamA transporter family.</text>
</comment>
<gene>
    <name evidence="5" type="ORF">H9932_04190</name>
</gene>
<evidence type="ECO:0000256" key="2">
    <source>
        <dbReference type="SAM" id="MobiDB-lite"/>
    </source>
</evidence>
<evidence type="ECO:0000259" key="4">
    <source>
        <dbReference type="Pfam" id="PF00892"/>
    </source>
</evidence>
<evidence type="ECO:0000313" key="6">
    <source>
        <dbReference type="Proteomes" id="UP000823854"/>
    </source>
</evidence>
<feature type="transmembrane region" description="Helical" evidence="3">
    <location>
        <begin position="96"/>
        <end position="116"/>
    </location>
</feature>
<feature type="transmembrane region" description="Helical" evidence="3">
    <location>
        <begin position="221"/>
        <end position="240"/>
    </location>
</feature>
<feature type="transmembrane region" description="Helical" evidence="3">
    <location>
        <begin position="252"/>
        <end position="272"/>
    </location>
</feature>
<dbReference type="PANTHER" id="PTHR22911:SF79">
    <property type="entry name" value="MOBA-LIKE NTP TRANSFERASE DOMAIN-CONTAINING PROTEIN"/>
    <property type="match status" value="1"/>
</dbReference>
<evidence type="ECO:0000256" key="3">
    <source>
        <dbReference type="SAM" id="Phobius"/>
    </source>
</evidence>
<reference evidence="5" key="1">
    <citation type="journal article" date="2021" name="PeerJ">
        <title>Extensive microbial diversity within the chicken gut microbiome revealed by metagenomics and culture.</title>
        <authorList>
            <person name="Gilroy R."/>
            <person name="Ravi A."/>
            <person name="Getino M."/>
            <person name="Pursley I."/>
            <person name="Horton D.L."/>
            <person name="Alikhan N.F."/>
            <person name="Baker D."/>
            <person name="Gharbi K."/>
            <person name="Hall N."/>
            <person name="Watson M."/>
            <person name="Adriaenssens E.M."/>
            <person name="Foster-Nyarko E."/>
            <person name="Jarju S."/>
            <person name="Secka A."/>
            <person name="Antonio M."/>
            <person name="Oren A."/>
            <person name="Chaudhuri R.R."/>
            <person name="La Ragione R."/>
            <person name="Hildebrand F."/>
            <person name="Pallen M.J."/>
        </authorList>
    </citation>
    <scope>NUCLEOTIDE SEQUENCE</scope>
    <source>
        <strain evidence="5">CHK130-7132</strain>
    </source>
</reference>
<comment type="caution">
    <text evidence="5">The sequence shown here is derived from an EMBL/GenBank/DDBJ whole genome shotgun (WGS) entry which is preliminary data.</text>
</comment>
<dbReference type="Proteomes" id="UP000823854">
    <property type="component" value="Unassembled WGS sequence"/>
</dbReference>
<evidence type="ECO:0000256" key="1">
    <source>
        <dbReference type="ARBA" id="ARBA00007362"/>
    </source>
</evidence>
<dbReference type="GO" id="GO:0016020">
    <property type="term" value="C:membrane"/>
    <property type="evidence" value="ECO:0007669"/>
    <property type="project" value="InterPro"/>
</dbReference>
<feature type="compositionally biased region" description="Low complexity" evidence="2">
    <location>
        <begin position="302"/>
        <end position="321"/>
    </location>
</feature>
<proteinExistence type="inferred from homology"/>
<name>A0A9D2PWX1_9MICO</name>
<feature type="transmembrane region" description="Helical" evidence="3">
    <location>
        <begin position="39"/>
        <end position="61"/>
    </location>
</feature>
<sequence length="351" mass="34653">MGNGAARAGLLGIAAVLLTAVLWGTTGTAATFAPGVGPLAIGAAALGIGGLLQAAVAVPALRRERLALAAHRGTLLAGGAAVVVYPLAFYSSMHLAGVAIGTVVSLGSAPLASGLLERVVERRRLSIWWMLAAALGIAGSAVLCLATAHGAPSAARATLAGVALGLLAGAAYALYSWSAHRLMRRGIGRAAAMGAVFGLGGLALMPVLLATGAPLLASGQSFAVGAYMALVPMFLGYLLFGYGLSRISPSSATTLTLAEPAVAAVLAVLVVGERLPGAAWAGLAGIGASLLLLALAPTTLPRSASSPADRRAPQSAPAAAEAHLRRGPGRAQAGSGAPCRTVPAPTARRRK</sequence>
<feature type="domain" description="EamA" evidence="4">
    <location>
        <begin position="160"/>
        <end position="294"/>
    </location>
</feature>
<feature type="transmembrane region" description="Helical" evidence="3">
    <location>
        <begin position="278"/>
        <end position="296"/>
    </location>
</feature>
<evidence type="ECO:0000313" key="5">
    <source>
        <dbReference type="EMBL" id="HJC68868.1"/>
    </source>
</evidence>
<dbReference type="InterPro" id="IPR000620">
    <property type="entry name" value="EamA_dom"/>
</dbReference>
<organism evidence="5 6">
    <name type="scientific">Candidatus Brachybacterium intestinipullorum</name>
    <dbReference type="NCBI Taxonomy" id="2838512"/>
    <lineage>
        <taxon>Bacteria</taxon>
        <taxon>Bacillati</taxon>
        <taxon>Actinomycetota</taxon>
        <taxon>Actinomycetes</taxon>
        <taxon>Micrococcales</taxon>
        <taxon>Dermabacteraceae</taxon>
        <taxon>Brachybacterium</taxon>
    </lineage>
</organism>
<feature type="transmembrane region" description="Helical" evidence="3">
    <location>
        <begin position="128"/>
        <end position="148"/>
    </location>
</feature>
<keyword evidence="3" id="KW-0472">Membrane</keyword>
<dbReference type="EMBL" id="DWWC01000086">
    <property type="protein sequence ID" value="HJC68868.1"/>
    <property type="molecule type" value="Genomic_DNA"/>
</dbReference>
<accession>A0A9D2PWX1</accession>
<feature type="transmembrane region" description="Helical" evidence="3">
    <location>
        <begin position="154"/>
        <end position="175"/>
    </location>
</feature>
<reference evidence="5" key="2">
    <citation type="submission" date="2021-04" db="EMBL/GenBank/DDBJ databases">
        <authorList>
            <person name="Gilroy R."/>
        </authorList>
    </citation>
    <scope>NUCLEOTIDE SEQUENCE</scope>
    <source>
        <strain evidence="5">CHK130-7132</strain>
    </source>
</reference>
<keyword evidence="3" id="KW-0812">Transmembrane</keyword>
<keyword evidence="3" id="KW-1133">Transmembrane helix</keyword>
<dbReference type="PANTHER" id="PTHR22911">
    <property type="entry name" value="ACYL-MALONYL CONDENSING ENZYME-RELATED"/>
    <property type="match status" value="1"/>
</dbReference>